<proteinExistence type="predicted"/>
<evidence type="ECO:0000313" key="1">
    <source>
        <dbReference type="EMBL" id="KKM65172.1"/>
    </source>
</evidence>
<reference evidence="1" key="1">
    <citation type="journal article" date="2015" name="Nature">
        <title>Complex archaea that bridge the gap between prokaryotes and eukaryotes.</title>
        <authorList>
            <person name="Spang A."/>
            <person name="Saw J.H."/>
            <person name="Jorgensen S.L."/>
            <person name="Zaremba-Niedzwiedzka K."/>
            <person name="Martijn J."/>
            <person name="Lind A.E."/>
            <person name="van Eijk R."/>
            <person name="Schleper C."/>
            <person name="Guy L."/>
            <person name="Ettema T.J."/>
        </authorList>
    </citation>
    <scope>NUCLEOTIDE SEQUENCE</scope>
</reference>
<protein>
    <submittedName>
        <fullName evidence="1">Uncharacterized protein</fullName>
    </submittedName>
</protein>
<organism evidence="1">
    <name type="scientific">marine sediment metagenome</name>
    <dbReference type="NCBI Taxonomy" id="412755"/>
    <lineage>
        <taxon>unclassified sequences</taxon>
        <taxon>metagenomes</taxon>
        <taxon>ecological metagenomes</taxon>
    </lineage>
</organism>
<accession>A0A0F9M7H6</accession>
<gene>
    <name evidence="1" type="ORF">LCGC14_1494100</name>
</gene>
<name>A0A0F9M7H6_9ZZZZ</name>
<feature type="non-terminal residue" evidence="1">
    <location>
        <position position="1"/>
    </location>
</feature>
<dbReference type="EMBL" id="LAZR01010771">
    <property type="protein sequence ID" value="KKM65172.1"/>
    <property type="molecule type" value="Genomic_DNA"/>
</dbReference>
<dbReference type="AlphaFoldDB" id="A0A0F9M7H6"/>
<comment type="caution">
    <text evidence="1">The sequence shown here is derived from an EMBL/GenBank/DDBJ whole genome shotgun (WGS) entry which is preliminary data.</text>
</comment>
<sequence>TNLSNHLSAYHPIMTYSRMRHHMDLVGTTITASTLGVASTY</sequence>